<evidence type="ECO:0008006" key="3">
    <source>
        <dbReference type="Google" id="ProtNLM"/>
    </source>
</evidence>
<comment type="caution">
    <text evidence="1">The sequence shown here is derived from an EMBL/GenBank/DDBJ whole genome shotgun (WGS) entry which is preliminary data.</text>
</comment>
<dbReference type="Proteomes" id="UP000678281">
    <property type="component" value="Unassembled WGS sequence"/>
</dbReference>
<keyword evidence="2" id="KW-1185">Reference proteome</keyword>
<dbReference type="AlphaFoldDB" id="A0A942E7S3"/>
<name>A0A942E7S3_9HYPH</name>
<evidence type="ECO:0000313" key="2">
    <source>
        <dbReference type="Proteomes" id="UP000678281"/>
    </source>
</evidence>
<dbReference type="EMBL" id="JAGXTP010000001">
    <property type="protein sequence ID" value="MBS3849101.1"/>
    <property type="molecule type" value="Genomic_DNA"/>
</dbReference>
<accession>A0A942E7S3</accession>
<evidence type="ECO:0000313" key="1">
    <source>
        <dbReference type="EMBL" id="MBS3849101.1"/>
    </source>
</evidence>
<sequence length="354" mass="37032">MTHSPVDFLIIGATPLARLLAGLLASTHGKSVLLQGERAFGMRLSRDLDLSVGAMTRPESWALLRATAPEATRLISRIGKRAAIARLDPVVFADHLAGQQALGHIRHMAAAYGVAAERTPLNYLGAGRQGVVLRDAVLLRRAALEPALDGWLEQSGVQQLTADASLHIARDGSAEAMLDNKPITIGRTILADDDAILAHLRDGAWPALLHRQNVSTILSEPTLPLAAPVMCQLDDGVLLHQQAEGGILAQGPGDIAAFSAMLGNLLGEKHTIEHAGQTQSVRLRTGDGAPALGRLHGTGADILAGFGCIGAFLAPAIARWLTGTANAAENAWFGARLINRGTANRSVSDIGAAG</sequence>
<organism evidence="1 2">
    <name type="scientific">Devosia litorisediminis</name>
    <dbReference type="NCBI Taxonomy" id="2829817"/>
    <lineage>
        <taxon>Bacteria</taxon>
        <taxon>Pseudomonadati</taxon>
        <taxon>Pseudomonadota</taxon>
        <taxon>Alphaproteobacteria</taxon>
        <taxon>Hyphomicrobiales</taxon>
        <taxon>Devosiaceae</taxon>
        <taxon>Devosia</taxon>
    </lineage>
</organism>
<reference evidence="1" key="1">
    <citation type="submission" date="2021-04" db="EMBL/GenBank/DDBJ databases">
        <title>Devosia litorisediminis sp. nov., isolated from a sand dune.</title>
        <authorList>
            <person name="Park S."/>
            <person name="Yoon J.-H."/>
        </authorList>
    </citation>
    <scope>NUCLEOTIDE SEQUENCE</scope>
    <source>
        <strain evidence="1">BSSL-BM10</strain>
    </source>
</reference>
<proteinExistence type="predicted"/>
<dbReference type="RefSeq" id="WP_212658594.1">
    <property type="nucleotide sequence ID" value="NZ_JAGXTP010000001.1"/>
</dbReference>
<protein>
    <recommendedName>
        <fullName evidence="3">FAD dependent oxidoreductase domain-containing protein</fullName>
    </recommendedName>
</protein>
<gene>
    <name evidence="1" type="ORF">KD146_10385</name>
</gene>